<gene>
    <name evidence="2" type="ORF">GCM10017771_42700</name>
</gene>
<feature type="compositionally biased region" description="Basic residues" evidence="1">
    <location>
        <begin position="106"/>
        <end position="116"/>
    </location>
</feature>
<name>A0A918YXD0_9ACTN</name>
<dbReference type="EMBL" id="BNAT01000014">
    <property type="protein sequence ID" value="GHE27817.1"/>
    <property type="molecule type" value="Genomic_DNA"/>
</dbReference>
<evidence type="ECO:0000313" key="2">
    <source>
        <dbReference type="EMBL" id="GHE27817.1"/>
    </source>
</evidence>
<organism evidence="2 3">
    <name type="scientific">Streptomyces capitiformicae</name>
    <dbReference type="NCBI Taxonomy" id="2014920"/>
    <lineage>
        <taxon>Bacteria</taxon>
        <taxon>Bacillati</taxon>
        <taxon>Actinomycetota</taxon>
        <taxon>Actinomycetes</taxon>
        <taxon>Kitasatosporales</taxon>
        <taxon>Streptomycetaceae</taxon>
        <taxon>Streptomyces</taxon>
    </lineage>
</organism>
<proteinExistence type="predicted"/>
<dbReference type="Proteomes" id="UP000603227">
    <property type="component" value="Unassembled WGS sequence"/>
</dbReference>
<dbReference type="AlphaFoldDB" id="A0A918YXD0"/>
<reference evidence="2" key="2">
    <citation type="submission" date="2020-09" db="EMBL/GenBank/DDBJ databases">
        <authorList>
            <person name="Sun Q."/>
            <person name="Zhou Y."/>
        </authorList>
    </citation>
    <scope>NUCLEOTIDE SEQUENCE</scope>
    <source>
        <strain evidence="2">CGMCC 4.7403</strain>
    </source>
</reference>
<protein>
    <submittedName>
        <fullName evidence="2">Uncharacterized protein</fullName>
    </submittedName>
</protein>
<keyword evidence="3" id="KW-1185">Reference proteome</keyword>
<feature type="region of interest" description="Disordered" evidence="1">
    <location>
        <begin position="94"/>
        <end position="117"/>
    </location>
</feature>
<accession>A0A918YXD0</accession>
<evidence type="ECO:0000313" key="3">
    <source>
        <dbReference type="Proteomes" id="UP000603227"/>
    </source>
</evidence>
<sequence length="214" mass="23495">MSRFLSGERIPPPEFIETLYKEACSDAGDNKAISISLDGLMKLRATAVDERRCDRCANLSERTAELAALKRETSMLRAEVTELTADKAGLQARLAAQANPAPPPVPRRRGDRRRSRKDVMAARQVAAQAEELGRSGSQDAALTLLRQTTEVLSPAETAVVLLTLRQQRQNRLADNLIHIYGRDQEDQDVMRVALELHEQGASGDAGAILRAAVR</sequence>
<comment type="caution">
    <text evidence="2">The sequence shown here is derived from an EMBL/GenBank/DDBJ whole genome shotgun (WGS) entry which is preliminary data.</text>
</comment>
<evidence type="ECO:0000256" key="1">
    <source>
        <dbReference type="SAM" id="MobiDB-lite"/>
    </source>
</evidence>
<reference evidence="2" key="1">
    <citation type="journal article" date="2014" name="Int. J. Syst. Evol. Microbiol.">
        <title>Complete genome sequence of Corynebacterium casei LMG S-19264T (=DSM 44701T), isolated from a smear-ripened cheese.</title>
        <authorList>
            <consortium name="US DOE Joint Genome Institute (JGI-PGF)"/>
            <person name="Walter F."/>
            <person name="Albersmeier A."/>
            <person name="Kalinowski J."/>
            <person name="Ruckert C."/>
        </authorList>
    </citation>
    <scope>NUCLEOTIDE SEQUENCE</scope>
    <source>
        <strain evidence="2">CGMCC 4.7403</strain>
    </source>
</reference>